<evidence type="ECO:0000313" key="8">
    <source>
        <dbReference type="Proteomes" id="UP001305779"/>
    </source>
</evidence>
<evidence type="ECO:0000256" key="5">
    <source>
        <dbReference type="ARBA" id="ARBA00022758"/>
    </source>
</evidence>
<evidence type="ECO:0000256" key="3">
    <source>
        <dbReference type="ARBA" id="ARBA00011486"/>
    </source>
</evidence>
<comment type="subunit">
    <text evidence="3">Interacts with ODC and thereby sterically blocks ODC homodimerization.</text>
</comment>
<keyword evidence="5" id="KW-0688">Ribosomal frameshifting</keyword>
<dbReference type="Pfam" id="PF02100">
    <property type="entry name" value="ODC_AZ"/>
    <property type="match status" value="1"/>
</dbReference>
<dbReference type="Gene3D" id="3.40.630.60">
    <property type="match status" value="1"/>
</dbReference>
<dbReference type="PANTHER" id="PTHR10279">
    <property type="entry name" value="ORNITHINE DECARBOXYLASE ANTIZYME"/>
    <property type="match status" value="1"/>
</dbReference>
<evidence type="ECO:0000256" key="1">
    <source>
        <dbReference type="ARBA" id="ARBA00002307"/>
    </source>
</evidence>
<dbReference type="InterPro" id="IPR002993">
    <property type="entry name" value="ODC_AZ"/>
</dbReference>
<dbReference type="EMBL" id="JAXOVC010000008">
    <property type="protein sequence ID" value="KAK4498544.1"/>
    <property type="molecule type" value="Genomic_DNA"/>
</dbReference>
<evidence type="ECO:0000256" key="4">
    <source>
        <dbReference type="ARBA" id="ARBA00017712"/>
    </source>
</evidence>
<dbReference type="PANTHER" id="PTHR10279:SF10">
    <property type="entry name" value="ORNITHINE DECARBOXYLASE ANTIZYME"/>
    <property type="match status" value="1"/>
</dbReference>
<dbReference type="SUPFAM" id="SSF55729">
    <property type="entry name" value="Acyl-CoA N-acyltransferases (Nat)"/>
    <property type="match status" value="1"/>
</dbReference>
<name>A0ABR0EAR2_ZASCE</name>
<protein>
    <recommendedName>
        <fullName evidence="4">Ornithine decarboxylase antizyme</fullName>
    </recommendedName>
</protein>
<organism evidence="7 8">
    <name type="scientific">Zasmidium cellare</name>
    <name type="common">Wine cellar mold</name>
    <name type="synonym">Racodium cellare</name>
    <dbReference type="NCBI Taxonomy" id="395010"/>
    <lineage>
        <taxon>Eukaryota</taxon>
        <taxon>Fungi</taxon>
        <taxon>Dikarya</taxon>
        <taxon>Ascomycota</taxon>
        <taxon>Pezizomycotina</taxon>
        <taxon>Dothideomycetes</taxon>
        <taxon>Dothideomycetidae</taxon>
        <taxon>Mycosphaerellales</taxon>
        <taxon>Mycosphaerellaceae</taxon>
        <taxon>Zasmidium</taxon>
    </lineage>
</organism>
<gene>
    <name evidence="7" type="ORF">PRZ48_011202</name>
</gene>
<keyword evidence="8" id="KW-1185">Reference proteome</keyword>
<reference evidence="7 8" key="1">
    <citation type="journal article" date="2023" name="G3 (Bethesda)">
        <title>A chromosome-level genome assembly of Zasmidium syzygii isolated from banana leaves.</title>
        <authorList>
            <person name="van Westerhoven A.C."/>
            <person name="Mehrabi R."/>
            <person name="Talebi R."/>
            <person name="Steentjes M.B.F."/>
            <person name="Corcolon B."/>
            <person name="Chong P.A."/>
            <person name="Kema G.H.J."/>
            <person name="Seidl M.F."/>
        </authorList>
    </citation>
    <scope>NUCLEOTIDE SEQUENCE [LARGE SCALE GENOMIC DNA]</scope>
    <source>
        <strain evidence="7 8">P124</strain>
    </source>
</reference>
<sequence length="251" mass="27124">MALVGFHFSTCGAGGAVPLGGIPSPPPSPDAAPIDSSLGASRAALKARKRSGDAAHHIMEECERLFCETLKTVFLVEKDAGLENSLVMDLRNTRIDGGRPIAQSTPAAMPKKTNFAHGQPTPSPSPDGRLYPTPGGLVREYVEVWDYAGGARFRGFVAEQDDDMRAMFIFFDKEVIGMDLKPGLMSLLELASSDHFDCSHLIACVDRTADPEDVKDLNKSLGWVGFELTTLDAWSADACISDRYLFLGMDL</sequence>
<comment type="similarity">
    <text evidence="2">Belongs to the ODC antizyme family.</text>
</comment>
<dbReference type="Proteomes" id="UP001305779">
    <property type="component" value="Unassembled WGS sequence"/>
</dbReference>
<proteinExistence type="inferred from homology"/>
<comment type="function">
    <text evidence="1">Ornithine decarboxylase (ODC) antizyme protein that negatively regulates ODC activity and intracellular polyamine biosynthesis in response to increased intracellular polyamine levels. Binds to ODC monomers, inhibiting the assembly of the functional ODC homodimer, and targets the monomers for ubiquitin-independent proteolytic destruction by the 26S proteasome.</text>
</comment>
<evidence type="ECO:0000256" key="2">
    <source>
        <dbReference type="ARBA" id="ARBA00008796"/>
    </source>
</evidence>
<accession>A0ABR0EAR2</accession>
<evidence type="ECO:0000313" key="7">
    <source>
        <dbReference type="EMBL" id="KAK4498544.1"/>
    </source>
</evidence>
<dbReference type="InterPro" id="IPR038581">
    <property type="entry name" value="ODC_AZ_sf"/>
</dbReference>
<dbReference type="InterPro" id="IPR016181">
    <property type="entry name" value="Acyl_CoA_acyltransferase"/>
</dbReference>
<evidence type="ECO:0000256" key="6">
    <source>
        <dbReference type="SAM" id="MobiDB-lite"/>
    </source>
</evidence>
<feature type="region of interest" description="Disordered" evidence="6">
    <location>
        <begin position="97"/>
        <end position="131"/>
    </location>
</feature>
<comment type="caution">
    <text evidence="7">The sequence shown here is derived from an EMBL/GenBank/DDBJ whole genome shotgun (WGS) entry which is preliminary data.</text>
</comment>